<feature type="region of interest" description="Disordered" evidence="1">
    <location>
        <begin position="131"/>
        <end position="215"/>
    </location>
</feature>
<gene>
    <name evidence="2" type="ordered locus">MXAN_6270</name>
</gene>
<dbReference type="EMBL" id="CP000113">
    <property type="protein sequence ID" value="ABF85894.1"/>
    <property type="molecule type" value="Genomic_DNA"/>
</dbReference>
<name>Q1CYX4_MYXXD</name>
<dbReference type="OrthoDB" id="5377585at2"/>
<dbReference type="EnsemblBacteria" id="ABF85894">
    <property type="protein sequence ID" value="ABF85894"/>
    <property type="gene ID" value="MXAN_6270"/>
</dbReference>
<evidence type="ECO:0000313" key="2">
    <source>
        <dbReference type="EMBL" id="ABF85894.1"/>
    </source>
</evidence>
<dbReference type="HOGENOM" id="CLU_415510_0_0_7"/>
<evidence type="ECO:0000313" key="3">
    <source>
        <dbReference type="Proteomes" id="UP000002402"/>
    </source>
</evidence>
<feature type="compositionally biased region" description="Acidic residues" evidence="1">
    <location>
        <begin position="149"/>
        <end position="176"/>
    </location>
</feature>
<dbReference type="STRING" id="246197.MXAN_6270"/>
<feature type="compositionally biased region" description="Basic residues" evidence="1">
    <location>
        <begin position="29"/>
        <end position="38"/>
    </location>
</feature>
<keyword evidence="3" id="KW-1185">Reference proteome</keyword>
<feature type="compositionally biased region" description="Polar residues" evidence="1">
    <location>
        <begin position="1"/>
        <end position="14"/>
    </location>
</feature>
<reference evidence="2 3" key="1">
    <citation type="journal article" date="2006" name="Proc. Natl. Acad. Sci. U.S.A.">
        <title>Evolution of sensory complexity recorded in a myxobacterial genome.</title>
        <authorList>
            <person name="Goldman B.S."/>
            <person name="Nierman W.C."/>
            <person name="Kaiser D."/>
            <person name="Slater S.C."/>
            <person name="Durkin A.S."/>
            <person name="Eisen J.A."/>
            <person name="Ronning C.M."/>
            <person name="Barbazuk W.B."/>
            <person name="Blanchard M."/>
            <person name="Field C."/>
            <person name="Halling C."/>
            <person name="Hinkle G."/>
            <person name="Iartchuk O."/>
            <person name="Kim H.S."/>
            <person name="Mackenzie C."/>
            <person name="Madupu R."/>
            <person name="Miller N."/>
            <person name="Shvartsbeyn A."/>
            <person name="Sullivan S.A."/>
            <person name="Vaudin M."/>
            <person name="Wiegand R."/>
            <person name="Kaplan H.B."/>
        </authorList>
    </citation>
    <scope>NUCLEOTIDE SEQUENCE [LARGE SCALE GENOMIC DNA]</scope>
    <source>
        <strain evidence="3">DK1622</strain>
    </source>
</reference>
<accession>Q1CYX4</accession>
<dbReference type="KEGG" id="mxa:MXAN_6270"/>
<evidence type="ECO:0008006" key="4">
    <source>
        <dbReference type="Google" id="ProtNLM"/>
    </source>
</evidence>
<sequence length="660" mass="71508">MRQGCSASRGSIQWRQALPAHATPSSTRLKLRAARSRQRPPWSPGAPCGAFWGRTRPPSSKEPRKHRTLRILPHHEADTAPPWGPARSRLREVWYEKPVSANRRIALTLFRMCLTSLLVFVAACGGDSDPVVTPDAGQTRPDAGGETPDAGEETPDAGEETPDAGEEAPDAGEETPDAGSETPDAGEEIPDAGSETPDAGEEIPDAGSETPDAGVEPEVSVIDNWGFEEWPGALPEMWLGSKSNITSDSVQKVTTNAFEGVNAVRLTNTSGTHRRFTTGAKSMPAGRYACTFQARGTGEVRNAFFDDDYSSYSSYTAVDSATWTQVAYSFNLANEVFDTFELIFSIRNTSGEHLSIDDVRCTRAAEPCDAVSCESWERCVNATATCEPLAGRCNAAEDCSEWQACDETNTCVVAADRCTRHADCAGTPETPVCDTASHLCVEGDPCAGVVCNHPATSCNPTSGVCELSAGACFTTYDCVGELPACDTATGRCVSADHPANIILNGGFESWSTTYIPYHGNHLIPDYWYGLDNGIADPGTEIRPSRLVRYTAAVHGGSSALQFVVPIQVAERFTLEKFNIPSGNYSCSYRVRGHGTIRHRSYSSAGWSPATDFLTVDSDEWQPVFFRITGNVRDWRLFFYPSRSEADRDHLQVDDVVCTKD</sequence>
<dbReference type="eggNOG" id="COG1520">
    <property type="taxonomic scope" value="Bacteria"/>
</dbReference>
<protein>
    <recommendedName>
        <fullName evidence="4">Invertase recombinase-like protein</fullName>
    </recommendedName>
</protein>
<proteinExistence type="predicted"/>
<evidence type="ECO:0000256" key="1">
    <source>
        <dbReference type="SAM" id="MobiDB-lite"/>
    </source>
</evidence>
<dbReference type="AlphaFoldDB" id="Q1CYX4"/>
<dbReference type="RefSeq" id="WP_011556210.1">
    <property type="nucleotide sequence ID" value="NC_008095.1"/>
</dbReference>
<feature type="region of interest" description="Disordered" evidence="1">
    <location>
        <begin position="1"/>
        <end position="83"/>
    </location>
</feature>
<organism evidence="2 3">
    <name type="scientific">Myxococcus xanthus (strain DK1622)</name>
    <dbReference type="NCBI Taxonomy" id="246197"/>
    <lineage>
        <taxon>Bacteria</taxon>
        <taxon>Pseudomonadati</taxon>
        <taxon>Myxococcota</taxon>
        <taxon>Myxococcia</taxon>
        <taxon>Myxococcales</taxon>
        <taxon>Cystobacterineae</taxon>
        <taxon>Myxococcaceae</taxon>
        <taxon>Myxococcus</taxon>
    </lineage>
</organism>
<dbReference type="Proteomes" id="UP000002402">
    <property type="component" value="Chromosome"/>
</dbReference>
<dbReference type="GeneID" id="41363492"/>
<dbReference type="Gene3D" id="2.60.120.260">
    <property type="entry name" value="Galactose-binding domain-like"/>
    <property type="match status" value="2"/>
</dbReference>